<feature type="non-terminal residue" evidence="3">
    <location>
        <position position="299"/>
    </location>
</feature>
<dbReference type="Gene3D" id="2.40.180.10">
    <property type="entry name" value="Catalase core domain"/>
    <property type="match status" value="2"/>
</dbReference>
<protein>
    <submittedName>
        <fullName evidence="3">Lipoxygenase</fullName>
    </submittedName>
</protein>
<feature type="domain" description="PLAT" evidence="2">
    <location>
        <begin position="24"/>
        <end position="141"/>
    </location>
</feature>
<evidence type="ECO:0000256" key="1">
    <source>
        <dbReference type="PROSITE-ProRule" id="PRU00152"/>
    </source>
</evidence>
<feature type="non-terminal residue" evidence="3">
    <location>
        <position position="1"/>
    </location>
</feature>
<dbReference type="InterPro" id="IPR001024">
    <property type="entry name" value="PLAT/LH2_dom"/>
</dbReference>
<dbReference type="InterPro" id="IPR036392">
    <property type="entry name" value="PLAT/LH2_dom_sf"/>
</dbReference>
<dbReference type="SUPFAM" id="SSF49723">
    <property type="entry name" value="Lipase/lipooxygenase domain (PLAT/LH2 domain)"/>
    <property type="match status" value="3"/>
</dbReference>
<name>A0A699YXM9_HAELA</name>
<dbReference type="Gene3D" id="2.60.60.20">
    <property type="entry name" value="PLAT/LH2 domain"/>
    <property type="match status" value="1"/>
</dbReference>
<dbReference type="EMBL" id="BLLF01000417">
    <property type="protein sequence ID" value="GFH11594.1"/>
    <property type="molecule type" value="Genomic_DNA"/>
</dbReference>
<dbReference type="PANTHER" id="PTHR45901:SF3">
    <property type="entry name" value="LIPOXYGENASE HOMOLOGY DOMAIN-CONTAINING PROTEIN 1"/>
    <property type="match status" value="1"/>
</dbReference>
<comment type="caution">
    <text evidence="3">The sequence shown here is derived from an EMBL/GenBank/DDBJ whole genome shotgun (WGS) entry which is preliminary data.</text>
</comment>
<dbReference type="SMART" id="SM00308">
    <property type="entry name" value="LH2"/>
    <property type="match status" value="1"/>
</dbReference>
<sequence length="299" mass="32347">MPALAGIENHRHDMCRSPAGMSIDALQVLVRTSDIRSAGTDANVYVDIQGSLAATGKVFLKNANPDCFERGTTDEFEVKAAGELGPLQQLVVGHDNTGQGPGWHLEQIEITDTKTGQTWYFECNQWLDAAQGDRLVERVLRPTLQNPRSSRTVYYVCVKTSNMLNAGTDARVYIDIKGEAGNSGRLFLKNASVNTFESGQTDEFQVPCRTLGTLQELVLGHDNTGLNANWHCELEDGRIERVLKASLTPPSPPPAPGVAPARPTVPYQITVMTSNVSGAGTDANVFVVLYGEDGSDTGR</sequence>
<feature type="domain" description="PLAT" evidence="2">
    <location>
        <begin position="152"/>
        <end position="268"/>
    </location>
</feature>
<reference evidence="3 4" key="1">
    <citation type="submission" date="2020-02" db="EMBL/GenBank/DDBJ databases">
        <title>Draft genome sequence of Haematococcus lacustris strain NIES-144.</title>
        <authorList>
            <person name="Morimoto D."/>
            <person name="Nakagawa S."/>
            <person name="Yoshida T."/>
            <person name="Sawayama S."/>
        </authorList>
    </citation>
    <scope>NUCLEOTIDE SEQUENCE [LARGE SCALE GENOMIC DNA]</scope>
    <source>
        <strain evidence="3 4">NIES-144</strain>
    </source>
</reference>
<dbReference type="Proteomes" id="UP000485058">
    <property type="component" value="Unassembled WGS sequence"/>
</dbReference>
<evidence type="ECO:0000313" key="4">
    <source>
        <dbReference type="Proteomes" id="UP000485058"/>
    </source>
</evidence>
<dbReference type="InterPro" id="IPR052970">
    <property type="entry name" value="Inner_ear_hair_cell_LOXHD"/>
</dbReference>
<gene>
    <name evidence="3" type="ORF">HaLaN_07118</name>
</gene>
<evidence type="ECO:0000259" key="2">
    <source>
        <dbReference type="PROSITE" id="PS50095"/>
    </source>
</evidence>
<organism evidence="3 4">
    <name type="scientific">Haematococcus lacustris</name>
    <name type="common">Green alga</name>
    <name type="synonym">Haematococcus pluvialis</name>
    <dbReference type="NCBI Taxonomy" id="44745"/>
    <lineage>
        <taxon>Eukaryota</taxon>
        <taxon>Viridiplantae</taxon>
        <taxon>Chlorophyta</taxon>
        <taxon>core chlorophytes</taxon>
        <taxon>Chlorophyceae</taxon>
        <taxon>CS clade</taxon>
        <taxon>Chlamydomonadales</taxon>
        <taxon>Haematococcaceae</taxon>
        <taxon>Haematococcus</taxon>
    </lineage>
</organism>
<proteinExistence type="predicted"/>
<comment type="caution">
    <text evidence="1">Lacks conserved residue(s) required for the propagation of feature annotation.</text>
</comment>
<feature type="domain" description="PLAT" evidence="2">
    <location>
        <begin position="265"/>
        <end position="299"/>
    </location>
</feature>
<keyword evidence="4" id="KW-1185">Reference proteome</keyword>
<dbReference type="PROSITE" id="PS50095">
    <property type="entry name" value="PLAT"/>
    <property type="match status" value="3"/>
</dbReference>
<dbReference type="CDD" id="cd01756">
    <property type="entry name" value="PLAT_repeat"/>
    <property type="match status" value="1"/>
</dbReference>
<accession>A0A699YXM9</accession>
<dbReference type="PANTHER" id="PTHR45901">
    <property type="entry name" value="PROTEIN CBG12474"/>
    <property type="match status" value="1"/>
</dbReference>
<dbReference type="Pfam" id="PF01477">
    <property type="entry name" value="PLAT"/>
    <property type="match status" value="2"/>
</dbReference>
<evidence type="ECO:0000313" key="3">
    <source>
        <dbReference type="EMBL" id="GFH11594.1"/>
    </source>
</evidence>
<dbReference type="AlphaFoldDB" id="A0A699YXM9"/>